<dbReference type="RefSeq" id="WP_073374773.1">
    <property type="nucleotide sequence ID" value="NZ_FQZK01000001.1"/>
</dbReference>
<organism evidence="1 2">
    <name type="scientific">Nocardiopsis flavescens</name>
    <dbReference type="NCBI Taxonomy" id="758803"/>
    <lineage>
        <taxon>Bacteria</taxon>
        <taxon>Bacillati</taxon>
        <taxon>Actinomycetota</taxon>
        <taxon>Actinomycetes</taxon>
        <taxon>Streptosporangiales</taxon>
        <taxon>Nocardiopsidaceae</taxon>
        <taxon>Nocardiopsis</taxon>
    </lineage>
</organism>
<keyword evidence="2" id="KW-1185">Reference proteome</keyword>
<dbReference type="Proteomes" id="UP000184452">
    <property type="component" value="Unassembled WGS sequence"/>
</dbReference>
<reference evidence="1 2" key="1">
    <citation type="submission" date="2016-11" db="EMBL/GenBank/DDBJ databases">
        <authorList>
            <person name="Jaros S."/>
            <person name="Januszkiewicz K."/>
            <person name="Wedrychowicz H."/>
        </authorList>
    </citation>
    <scope>NUCLEOTIDE SEQUENCE [LARGE SCALE GENOMIC DNA]</scope>
    <source>
        <strain evidence="1 2">CGMCC 4.5723</strain>
    </source>
</reference>
<sequence>MDTTTALARREYALELLQARALQDRITVETADGQVVTGLLLDYSDHHLWLHRHDVEATDSSTPWQAPLGRVAALTGTT</sequence>
<dbReference type="STRING" id="758803.SAMN05421803_101711"/>
<evidence type="ECO:0000313" key="2">
    <source>
        <dbReference type="Proteomes" id="UP000184452"/>
    </source>
</evidence>
<gene>
    <name evidence="1" type="ORF">SAMN05421803_101711</name>
</gene>
<dbReference type="AlphaFoldDB" id="A0A1M6CHS9"/>
<proteinExistence type="predicted"/>
<name>A0A1M6CHS9_9ACTN</name>
<dbReference type="EMBL" id="FQZK01000001">
    <property type="protein sequence ID" value="SHI60549.1"/>
    <property type="molecule type" value="Genomic_DNA"/>
</dbReference>
<protein>
    <submittedName>
        <fullName evidence="1">Uncharacterized protein</fullName>
    </submittedName>
</protein>
<accession>A0A1M6CHS9</accession>
<evidence type="ECO:0000313" key="1">
    <source>
        <dbReference type="EMBL" id="SHI60549.1"/>
    </source>
</evidence>